<reference evidence="2 3" key="1">
    <citation type="submission" date="2015-07" db="EMBL/GenBank/DDBJ databases">
        <authorList>
            <person name="Noorani M."/>
        </authorList>
    </citation>
    <scope>NUCLEOTIDE SEQUENCE [LARGE SCALE GENOMIC DNA]</scope>
    <source>
        <strain evidence="2 3">KCTC 42284</strain>
    </source>
</reference>
<sequence length="369" mass="39134">MTAEPALEPSASDPGELLASGDWSVDRAMMLAARVEAIEGAFNALDGEQIERLDSAGALLLSRAARRAGVPPGGLRLQAQHRALYEAVAGMAERPVVHPQRVAWWARLLGGLGRVSAEMVLHFHRLLGFLGLVLATAVRALPRPRDWPLTSIVHHMQQTGLNALPLVALLSFLVGAVVAFLGATVLRDFGAELFVVDLTVFAFLREFGVLLTAILLAGRTASAFTAQIGTMKSREEIDAIRALGLDPILLLVIPRLIALLVTLPILAMLAMVAGLAGGMSVSAASLGIPADLFFDRMSNVVEFRHYLVGLVKAPLFAFVIALVGCLEGFKVAGTAQSVGERTTSAVVQSISLVIVIDALAAVVFMELGW</sequence>
<keyword evidence="1" id="KW-0472">Membrane</keyword>
<accession>A0A0K0XZ18</accession>
<dbReference type="InterPro" id="IPR030802">
    <property type="entry name" value="Permease_MalE"/>
</dbReference>
<keyword evidence="1" id="KW-1003">Cell membrane</keyword>
<keyword evidence="3" id="KW-1185">Reference proteome</keyword>
<keyword evidence="1" id="KW-0812">Transmembrane</keyword>
<feature type="transmembrane region" description="Helical" evidence="1">
    <location>
        <begin position="123"/>
        <end position="142"/>
    </location>
</feature>
<dbReference type="PATRIC" id="fig|1579979.3.peg.2563"/>
<comment type="similarity">
    <text evidence="1">Belongs to the MlaE permease family.</text>
</comment>
<dbReference type="AlphaFoldDB" id="A0A0K0XZ18"/>
<feature type="transmembrane region" description="Helical" evidence="1">
    <location>
        <begin position="163"/>
        <end position="186"/>
    </location>
</feature>
<keyword evidence="1" id="KW-0997">Cell inner membrane</keyword>
<feature type="transmembrane region" description="Helical" evidence="1">
    <location>
        <begin position="306"/>
        <end position="329"/>
    </location>
</feature>
<organism evidence="2 3">
    <name type="scientific">Wenzhouxiangella marina</name>
    <dbReference type="NCBI Taxonomy" id="1579979"/>
    <lineage>
        <taxon>Bacteria</taxon>
        <taxon>Pseudomonadati</taxon>
        <taxon>Pseudomonadota</taxon>
        <taxon>Gammaproteobacteria</taxon>
        <taxon>Chromatiales</taxon>
        <taxon>Wenzhouxiangellaceae</taxon>
        <taxon>Wenzhouxiangella</taxon>
    </lineage>
</organism>
<evidence type="ECO:0000313" key="3">
    <source>
        <dbReference type="Proteomes" id="UP000066624"/>
    </source>
</evidence>
<dbReference type="Proteomes" id="UP000066624">
    <property type="component" value="Chromosome"/>
</dbReference>
<dbReference type="STRING" id="1579979.WM2015_2508"/>
<proteinExistence type="inferred from homology"/>
<evidence type="ECO:0000256" key="1">
    <source>
        <dbReference type="RuleBase" id="RU362044"/>
    </source>
</evidence>
<dbReference type="Pfam" id="PF02405">
    <property type="entry name" value="MlaE"/>
    <property type="match status" value="1"/>
</dbReference>
<comment type="subcellular location">
    <subcellularLocation>
        <location evidence="1">Cell inner membrane</location>
        <topology evidence="1">Multi-pass membrane protein</topology>
    </subcellularLocation>
</comment>
<dbReference type="GO" id="GO:0005548">
    <property type="term" value="F:phospholipid transporter activity"/>
    <property type="evidence" value="ECO:0007669"/>
    <property type="project" value="TreeGrafter"/>
</dbReference>
<dbReference type="PANTHER" id="PTHR30188:SF3">
    <property type="entry name" value="ABC TRANSPORTER PERMEASE"/>
    <property type="match status" value="1"/>
</dbReference>
<name>A0A0K0XZ18_9GAMM</name>
<feature type="transmembrane region" description="Helical" evidence="1">
    <location>
        <begin position="267"/>
        <end position="294"/>
    </location>
</feature>
<dbReference type="GO" id="GO:0043190">
    <property type="term" value="C:ATP-binding cassette (ABC) transporter complex"/>
    <property type="evidence" value="ECO:0007669"/>
    <property type="project" value="InterPro"/>
</dbReference>
<keyword evidence="1" id="KW-1133">Transmembrane helix</keyword>
<dbReference type="KEGG" id="wma:WM2015_2508"/>
<evidence type="ECO:0000313" key="2">
    <source>
        <dbReference type="EMBL" id="AKS42866.1"/>
    </source>
</evidence>
<dbReference type="EMBL" id="CP012154">
    <property type="protein sequence ID" value="AKS42866.1"/>
    <property type="molecule type" value="Genomic_DNA"/>
</dbReference>
<feature type="transmembrane region" description="Helical" evidence="1">
    <location>
        <begin position="349"/>
        <end position="367"/>
    </location>
</feature>
<dbReference type="PANTHER" id="PTHR30188">
    <property type="entry name" value="ABC TRANSPORTER PERMEASE PROTEIN-RELATED"/>
    <property type="match status" value="1"/>
</dbReference>
<protein>
    <submittedName>
        <fullName evidence="2">ABC transporter permease</fullName>
    </submittedName>
</protein>
<dbReference type="NCBIfam" id="TIGR00056">
    <property type="entry name" value="MlaE family lipid ABC transporter permease subunit"/>
    <property type="match status" value="1"/>
</dbReference>
<gene>
    <name evidence="2" type="ORF">WM2015_2508</name>
</gene>
<dbReference type="InterPro" id="IPR003453">
    <property type="entry name" value="ABC_MlaE_roteobac"/>
</dbReference>
<dbReference type="RefSeq" id="WP_049726393.1">
    <property type="nucleotide sequence ID" value="NZ_CP012154.1"/>
</dbReference>
<feature type="transmembrane region" description="Helical" evidence="1">
    <location>
        <begin position="198"/>
        <end position="218"/>
    </location>
</feature>